<keyword evidence="1" id="KW-0732">Signal</keyword>
<evidence type="ECO:0000313" key="2">
    <source>
        <dbReference type="EMBL" id="BCQ36813.1"/>
    </source>
</evidence>
<accession>A0ABN6DS20</accession>
<proteinExistence type="predicted"/>
<keyword evidence="3" id="KW-1185">Reference proteome</keyword>
<name>A0ABN6DS20_ERWRD</name>
<protein>
    <recommendedName>
        <fullName evidence="4">DUF1120 domain-containing protein</fullName>
    </recommendedName>
</protein>
<reference evidence="2 3" key="1">
    <citation type="submission" date="2021-01" db="EMBL/GenBank/DDBJ databases">
        <title>Complete genome sequence of Erwinia rhapontici MAFF 311153.</title>
        <authorList>
            <person name="Morohoshi T."/>
            <person name="Someya N."/>
        </authorList>
    </citation>
    <scope>NUCLEOTIDE SEQUENCE [LARGE SCALE GENOMIC DNA]</scope>
    <source>
        <strain evidence="2 3">MAFF 311153</strain>
    </source>
</reference>
<sequence length="226" mass="23629">MNFKKTALSLSLLAAIATSGMANAGKSQFTVKVDGMIIPASCDIGKGVSSTSIKLGKLIADNLNLTKDTILPVSKLQIRIDCPSATAVAIQPTDVAEKAGQVSYMGIQVPEIFSLGATSDGAVIGGYLVKLDTNSTTVDQVGVSNFIIAPVGSNVWSTFDNTTALVSGTGQKMYSWTTGNKSNAPVMGKTHTIGLEFAPFISPASKLKTSERIDIKGEATYDLVYL</sequence>
<evidence type="ECO:0000256" key="1">
    <source>
        <dbReference type="SAM" id="SignalP"/>
    </source>
</evidence>
<evidence type="ECO:0000313" key="3">
    <source>
        <dbReference type="Proteomes" id="UP000677515"/>
    </source>
</evidence>
<evidence type="ECO:0008006" key="4">
    <source>
        <dbReference type="Google" id="ProtNLM"/>
    </source>
</evidence>
<dbReference type="EMBL" id="AP024329">
    <property type="protein sequence ID" value="BCQ36813.1"/>
    <property type="molecule type" value="Genomic_DNA"/>
</dbReference>
<feature type="signal peptide" evidence="1">
    <location>
        <begin position="1"/>
        <end position="24"/>
    </location>
</feature>
<dbReference type="Proteomes" id="UP000677515">
    <property type="component" value="Chromosome"/>
</dbReference>
<gene>
    <name evidence="2" type="ORF">ERHA53_41560</name>
</gene>
<feature type="chain" id="PRO_5047159506" description="DUF1120 domain-containing protein" evidence="1">
    <location>
        <begin position="25"/>
        <end position="226"/>
    </location>
</feature>
<organism evidence="2 3">
    <name type="scientific">Erwinia rhapontici</name>
    <name type="common">Pectobacterium rhapontici</name>
    <dbReference type="NCBI Taxonomy" id="55212"/>
    <lineage>
        <taxon>Bacteria</taxon>
        <taxon>Pseudomonadati</taxon>
        <taxon>Pseudomonadota</taxon>
        <taxon>Gammaproteobacteria</taxon>
        <taxon>Enterobacterales</taxon>
        <taxon>Erwiniaceae</taxon>
        <taxon>Erwinia</taxon>
    </lineage>
</organism>